<feature type="region of interest" description="Disordered" evidence="1">
    <location>
        <begin position="1"/>
        <end position="42"/>
    </location>
</feature>
<sequence>GLGVKDEGLQYLPNSDTSPAPEKPRGAMSSEVLGKDRSHTLT</sequence>
<proteinExistence type="predicted"/>
<dbReference type="Proteomes" id="UP000266841">
    <property type="component" value="Unassembled WGS sequence"/>
</dbReference>
<evidence type="ECO:0000256" key="1">
    <source>
        <dbReference type="SAM" id="MobiDB-lite"/>
    </source>
</evidence>
<accession>K0R9A3</accession>
<keyword evidence="3" id="KW-1185">Reference proteome</keyword>
<reference evidence="2 3" key="1">
    <citation type="journal article" date="2012" name="Genome Biol.">
        <title>Genome and low-iron response of an oceanic diatom adapted to chronic iron limitation.</title>
        <authorList>
            <person name="Lommer M."/>
            <person name="Specht M."/>
            <person name="Roy A.S."/>
            <person name="Kraemer L."/>
            <person name="Andreson R."/>
            <person name="Gutowska M.A."/>
            <person name="Wolf J."/>
            <person name="Bergner S.V."/>
            <person name="Schilhabel M.B."/>
            <person name="Klostermeier U.C."/>
            <person name="Beiko R.G."/>
            <person name="Rosenstiel P."/>
            <person name="Hippler M."/>
            <person name="Laroche J."/>
        </authorList>
    </citation>
    <scope>NUCLEOTIDE SEQUENCE [LARGE SCALE GENOMIC DNA]</scope>
    <source>
        <strain evidence="2 3">CCMP1005</strain>
    </source>
</reference>
<gene>
    <name evidence="2" type="ORF">THAOC_31433</name>
</gene>
<evidence type="ECO:0000313" key="3">
    <source>
        <dbReference type="Proteomes" id="UP000266841"/>
    </source>
</evidence>
<feature type="compositionally biased region" description="Basic and acidic residues" evidence="1">
    <location>
        <begin position="33"/>
        <end position="42"/>
    </location>
</feature>
<name>K0R9A3_THAOC</name>
<protein>
    <submittedName>
        <fullName evidence="2">Uncharacterized protein</fullName>
    </submittedName>
</protein>
<evidence type="ECO:0000313" key="2">
    <source>
        <dbReference type="EMBL" id="EJK49660.1"/>
    </source>
</evidence>
<feature type="non-terminal residue" evidence="2">
    <location>
        <position position="1"/>
    </location>
</feature>
<comment type="caution">
    <text evidence="2">The sequence shown here is derived from an EMBL/GenBank/DDBJ whole genome shotgun (WGS) entry which is preliminary data.</text>
</comment>
<dbReference type="EMBL" id="AGNL01044540">
    <property type="protein sequence ID" value="EJK49660.1"/>
    <property type="molecule type" value="Genomic_DNA"/>
</dbReference>
<organism evidence="2 3">
    <name type="scientific">Thalassiosira oceanica</name>
    <name type="common">Marine diatom</name>
    <dbReference type="NCBI Taxonomy" id="159749"/>
    <lineage>
        <taxon>Eukaryota</taxon>
        <taxon>Sar</taxon>
        <taxon>Stramenopiles</taxon>
        <taxon>Ochrophyta</taxon>
        <taxon>Bacillariophyta</taxon>
        <taxon>Coscinodiscophyceae</taxon>
        <taxon>Thalassiosirophycidae</taxon>
        <taxon>Thalassiosirales</taxon>
        <taxon>Thalassiosiraceae</taxon>
        <taxon>Thalassiosira</taxon>
    </lineage>
</organism>
<dbReference type="AlphaFoldDB" id="K0R9A3"/>